<dbReference type="Proteomes" id="UP001390339">
    <property type="component" value="Unassembled WGS sequence"/>
</dbReference>
<feature type="chain" id="PRO_5047052953" description="Secreted protein" evidence="1">
    <location>
        <begin position="20"/>
        <end position="73"/>
    </location>
</feature>
<reference evidence="2 3" key="1">
    <citation type="journal article" date="2024" name="IMA Fungus">
        <title>Apiospora arundinis, a panoply of carbohydrate-active enzymes and secondary metabolites.</title>
        <authorList>
            <person name="Sorensen T."/>
            <person name="Petersen C."/>
            <person name="Muurmann A.T."/>
            <person name="Christiansen J.V."/>
            <person name="Brundto M.L."/>
            <person name="Overgaard C.K."/>
            <person name="Boysen A.T."/>
            <person name="Wollenberg R.D."/>
            <person name="Larsen T.O."/>
            <person name="Sorensen J.L."/>
            <person name="Nielsen K.L."/>
            <person name="Sondergaard T.E."/>
        </authorList>
    </citation>
    <scope>NUCLEOTIDE SEQUENCE [LARGE SCALE GENOMIC DNA]</scope>
    <source>
        <strain evidence="2 3">AAU 773</strain>
    </source>
</reference>
<comment type="caution">
    <text evidence="2">The sequence shown here is derived from an EMBL/GenBank/DDBJ whole genome shotgun (WGS) entry which is preliminary data.</text>
</comment>
<protein>
    <recommendedName>
        <fullName evidence="4">Secreted protein</fullName>
    </recommendedName>
</protein>
<sequence length="73" mass="8319">MLLLLLLVLLLLLARMCILWRVTDIVVRPYSVVARQRVSDTWVPPERTALDGRRALNGKNLVDLSPSGLLLRR</sequence>
<gene>
    <name evidence="2" type="ORF">PGQ11_015603</name>
</gene>
<dbReference type="EMBL" id="JAPCWZ010000010">
    <property type="protein sequence ID" value="KAK8849123.1"/>
    <property type="molecule type" value="Genomic_DNA"/>
</dbReference>
<keyword evidence="3" id="KW-1185">Reference proteome</keyword>
<keyword evidence="1" id="KW-0732">Signal</keyword>
<evidence type="ECO:0000313" key="2">
    <source>
        <dbReference type="EMBL" id="KAK8849123.1"/>
    </source>
</evidence>
<evidence type="ECO:0000256" key="1">
    <source>
        <dbReference type="SAM" id="SignalP"/>
    </source>
</evidence>
<name>A0ABR2HM99_9PEZI</name>
<feature type="signal peptide" evidence="1">
    <location>
        <begin position="1"/>
        <end position="19"/>
    </location>
</feature>
<organism evidence="2 3">
    <name type="scientific">Apiospora arundinis</name>
    <dbReference type="NCBI Taxonomy" id="335852"/>
    <lineage>
        <taxon>Eukaryota</taxon>
        <taxon>Fungi</taxon>
        <taxon>Dikarya</taxon>
        <taxon>Ascomycota</taxon>
        <taxon>Pezizomycotina</taxon>
        <taxon>Sordariomycetes</taxon>
        <taxon>Xylariomycetidae</taxon>
        <taxon>Amphisphaeriales</taxon>
        <taxon>Apiosporaceae</taxon>
        <taxon>Apiospora</taxon>
    </lineage>
</organism>
<evidence type="ECO:0000313" key="3">
    <source>
        <dbReference type="Proteomes" id="UP001390339"/>
    </source>
</evidence>
<accession>A0ABR2HM99</accession>
<evidence type="ECO:0008006" key="4">
    <source>
        <dbReference type="Google" id="ProtNLM"/>
    </source>
</evidence>
<proteinExistence type="predicted"/>